<keyword evidence="3 6" id="KW-0812">Transmembrane</keyword>
<organism evidence="7 8">
    <name type="scientific">Polynucleobacter wuianus</name>
    <dbReference type="NCBI Taxonomy" id="1743168"/>
    <lineage>
        <taxon>Bacteria</taxon>
        <taxon>Pseudomonadati</taxon>
        <taxon>Pseudomonadota</taxon>
        <taxon>Betaproteobacteria</taxon>
        <taxon>Burkholderiales</taxon>
        <taxon>Burkholderiaceae</taxon>
        <taxon>Polynucleobacter</taxon>
    </lineage>
</organism>
<evidence type="ECO:0000256" key="2">
    <source>
        <dbReference type="ARBA" id="ARBA00022475"/>
    </source>
</evidence>
<evidence type="ECO:0000256" key="5">
    <source>
        <dbReference type="ARBA" id="ARBA00023136"/>
    </source>
</evidence>
<evidence type="ECO:0008006" key="9">
    <source>
        <dbReference type="Google" id="ProtNLM"/>
    </source>
</evidence>
<evidence type="ECO:0000256" key="4">
    <source>
        <dbReference type="ARBA" id="ARBA00022989"/>
    </source>
</evidence>
<evidence type="ECO:0000313" key="7">
    <source>
        <dbReference type="EMBL" id="ANI98643.1"/>
    </source>
</evidence>
<dbReference type="GO" id="GO:0005886">
    <property type="term" value="C:plasma membrane"/>
    <property type="evidence" value="ECO:0007669"/>
    <property type="project" value="UniProtKB-SubCell"/>
</dbReference>
<dbReference type="KEGG" id="pwu:A8O14_00080"/>
<reference evidence="8" key="1">
    <citation type="submission" date="2016-05" db="EMBL/GenBank/DDBJ databases">
        <title>Polynucleobacter sp. QLW-P1FAT50C-4 genome.</title>
        <authorList>
            <person name="Hahn M.W."/>
        </authorList>
    </citation>
    <scope>NUCLEOTIDE SEQUENCE [LARGE SCALE GENOMIC DNA]</scope>
    <source>
        <strain evidence="8">QLW-P1FAT50C-4</strain>
    </source>
</reference>
<feature type="transmembrane region" description="Helical" evidence="6">
    <location>
        <begin position="48"/>
        <end position="70"/>
    </location>
</feature>
<dbReference type="Pfam" id="PF03899">
    <property type="entry name" value="ATP-synt_I"/>
    <property type="match status" value="1"/>
</dbReference>
<gene>
    <name evidence="7" type="ORF">A8O14_00080</name>
</gene>
<keyword evidence="5 6" id="KW-0472">Membrane</keyword>
<keyword evidence="4 6" id="KW-1133">Transmembrane helix</keyword>
<evidence type="ECO:0000313" key="8">
    <source>
        <dbReference type="Proteomes" id="UP000078463"/>
    </source>
</evidence>
<sequence>MNFVNKQQQISTREWDEIEEDTFKSLTKEEMDALRKAKPRNFASINSWWIVLSQVVLTLAIAGACFVFSSQDDKSVYTYSALVGGLIGFLPSALFLMRIEAAKKSVKSSPGGFLAAVVSGEFIKILATIVLFIGFALKQPDLKWIPLLVTYLATLKCYLLGWFWK</sequence>
<feature type="transmembrane region" description="Helical" evidence="6">
    <location>
        <begin position="111"/>
        <end position="137"/>
    </location>
</feature>
<evidence type="ECO:0000256" key="6">
    <source>
        <dbReference type="SAM" id="Phobius"/>
    </source>
</evidence>
<feature type="transmembrane region" description="Helical" evidence="6">
    <location>
        <begin position="143"/>
        <end position="164"/>
    </location>
</feature>
<keyword evidence="8" id="KW-1185">Reference proteome</keyword>
<comment type="subcellular location">
    <subcellularLocation>
        <location evidence="1">Cell membrane</location>
        <topology evidence="1">Multi-pass membrane protein</topology>
    </subcellularLocation>
</comment>
<dbReference type="InterPro" id="IPR005598">
    <property type="entry name" value="ATP_synth_I"/>
</dbReference>
<dbReference type="STRING" id="1743168.A8O14_00080"/>
<proteinExistence type="predicted"/>
<keyword evidence="2" id="KW-1003">Cell membrane</keyword>
<evidence type="ECO:0000256" key="1">
    <source>
        <dbReference type="ARBA" id="ARBA00004651"/>
    </source>
</evidence>
<protein>
    <recommendedName>
        <fullName evidence="9">ATP synthase subunit I</fullName>
    </recommendedName>
</protein>
<dbReference type="Proteomes" id="UP000078463">
    <property type="component" value="Chromosome"/>
</dbReference>
<evidence type="ECO:0000256" key="3">
    <source>
        <dbReference type="ARBA" id="ARBA00022692"/>
    </source>
</evidence>
<feature type="transmembrane region" description="Helical" evidence="6">
    <location>
        <begin position="76"/>
        <end position="99"/>
    </location>
</feature>
<name>A0A191UC78_9BURK</name>
<accession>A0A191UC78</accession>
<dbReference type="AlphaFoldDB" id="A0A191UC78"/>
<dbReference type="EMBL" id="CP015922">
    <property type="protein sequence ID" value="ANI98643.1"/>
    <property type="molecule type" value="Genomic_DNA"/>
</dbReference>